<organism evidence="1 2">
    <name type="scientific">Pisolithus microcarpus 441</name>
    <dbReference type="NCBI Taxonomy" id="765257"/>
    <lineage>
        <taxon>Eukaryota</taxon>
        <taxon>Fungi</taxon>
        <taxon>Dikarya</taxon>
        <taxon>Basidiomycota</taxon>
        <taxon>Agaricomycotina</taxon>
        <taxon>Agaricomycetes</taxon>
        <taxon>Agaricomycetidae</taxon>
        <taxon>Boletales</taxon>
        <taxon>Sclerodermatineae</taxon>
        <taxon>Pisolithaceae</taxon>
        <taxon>Pisolithus</taxon>
    </lineage>
</organism>
<dbReference type="HOGENOM" id="CLU_2661310_0_0_1"/>
<protein>
    <submittedName>
        <fullName evidence="1">Uncharacterized protein</fullName>
    </submittedName>
</protein>
<dbReference type="EMBL" id="KN833686">
    <property type="protein sequence ID" value="KIK30506.1"/>
    <property type="molecule type" value="Genomic_DNA"/>
</dbReference>
<evidence type="ECO:0000313" key="1">
    <source>
        <dbReference type="EMBL" id="KIK30506.1"/>
    </source>
</evidence>
<accession>A0A0C9ZM49</accession>
<proteinExistence type="predicted"/>
<name>A0A0C9ZM49_9AGAM</name>
<feature type="non-terminal residue" evidence="1">
    <location>
        <position position="76"/>
    </location>
</feature>
<reference evidence="1 2" key="1">
    <citation type="submission" date="2014-04" db="EMBL/GenBank/DDBJ databases">
        <authorList>
            <consortium name="DOE Joint Genome Institute"/>
            <person name="Kuo A."/>
            <person name="Kohler A."/>
            <person name="Costa M.D."/>
            <person name="Nagy L.G."/>
            <person name="Floudas D."/>
            <person name="Copeland A."/>
            <person name="Barry K.W."/>
            <person name="Cichocki N."/>
            <person name="Veneault-Fourrey C."/>
            <person name="LaButti K."/>
            <person name="Lindquist E.A."/>
            <person name="Lipzen A."/>
            <person name="Lundell T."/>
            <person name="Morin E."/>
            <person name="Murat C."/>
            <person name="Sun H."/>
            <person name="Tunlid A."/>
            <person name="Henrissat B."/>
            <person name="Grigoriev I.V."/>
            <person name="Hibbett D.S."/>
            <person name="Martin F."/>
            <person name="Nordberg H.P."/>
            <person name="Cantor M.N."/>
            <person name="Hua S.X."/>
        </authorList>
    </citation>
    <scope>NUCLEOTIDE SEQUENCE [LARGE SCALE GENOMIC DNA]</scope>
    <source>
        <strain evidence="1 2">441</strain>
    </source>
</reference>
<dbReference type="AlphaFoldDB" id="A0A0C9ZM49"/>
<sequence>MVLNSCGAEDSASSASDLRKTEIGYFQNRSRLRTTSSKAVEPSHAGTLLAVGFMDAALFRSVGCKPAAGRERHTSH</sequence>
<gene>
    <name evidence="1" type="ORF">PISMIDRAFT_670538</name>
</gene>
<evidence type="ECO:0000313" key="2">
    <source>
        <dbReference type="Proteomes" id="UP000054018"/>
    </source>
</evidence>
<dbReference type="Proteomes" id="UP000054018">
    <property type="component" value="Unassembled WGS sequence"/>
</dbReference>
<keyword evidence="2" id="KW-1185">Reference proteome</keyword>
<reference evidence="2" key="2">
    <citation type="submission" date="2015-01" db="EMBL/GenBank/DDBJ databases">
        <title>Evolutionary Origins and Diversification of the Mycorrhizal Mutualists.</title>
        <authorList>
            <consortium name="DOE Joint Genome Institute"/>
            <consortium name="Mycorrhizal Genomics Consortium"/>
            <person name="Kohler A."/>
            <person name="Kuo A."/>
            <person name="Nagy L.G."/>
            <person name="Floudas D."/>
            <person name="Copeland A."/>
            <person name="Barry K.W."/>
            <person name="Cichocki N."/>
            <person name="Veneault-Fourrey C."/>
            <person name="LaButti K."/>
            <person name="Lindquist E.A."/>
            <person name="Lipzen A."/>
            <person name="Lundell T."/>
            <person name="Morin E."/>
            <person name="Murat C."/>
            <person name="Riley R."/>
            <person name="Ohm R."/>
            <person name="Sun H."/>
            <person name="Tunlid A."/>
            <person name="Henrissat B."/>
            <person name="Grigoriev I.V."/>
            <person name="Hibbett D.S."/>
            <person name="Martin F."/>
        </authorList>
    </citation>
    <scope>NUCLEOTIDE SEQUENCE [LARGE SCALE GENOMIC DNA]</scope>
    <source>
        <strain evidence="2">441</strain>
    </source>
</reference>